<keyword evidence="4" id="KW-1185">Reference proteome</keyword>
<evidence type="ECO:0000313" key="4">
    <source>
        <dbReference type="Proteomes" id="UP000294508"/>
    </source>
</evidence>
<dbReference type="PANTHER" id="PTHR42855:SF1">
    <property type="entry name" value="ABC TRANSPORTER DOMAIN-CONTAINING PROTEIN"/>
    <property type="match status" value="1"/>
</dbReference>
<dbReference type="SUPFAM" id="SSF52540">
    <property type="entry name" value="P-loop containing nucleoside triphosphate hydrolases"/>
    <property type="match status" value="1"/>
</dbReference>
<dbReference type="InterPro" id="IPR003439">
    <property type="entry name" value="ABC_transporter-like_ATP-bd"/>
</dbReference>
<evidence type="ECO:0000256" key="1">
    <source>
        <dbReference type="SAM" id="MobiDB-lite"/>
    </source>
</evidence>
<feature type="region of interest" description="Disordered" evidence="1">
    <location>
        <begin position="1"/>
        <end position="21"/>
    </location>
</feature>
<dbReference type="Gene3D" id="3.40.50.300">
    <property type="entry name" value="P-loop containing nucleotide triphosphate hydrolases"/>
    <property type="match status" value="1"/>
</dbReference>
<dbReference type="EMBL" id="SLWN01000013">
    <property type="protein sequence ID" value="TCO19806.1"/>
    <property type="molecule type" value="Genomic_DNA"/>
</dbReference>
<reference evidence="3 4" key="1">
    <citation type="journal article" date="2015" name="Stand. Genomic Sci.">
        <title>Genomic Encyclopedia of Bacterial and Archaeal Type Strains, Phase III: the genomes of soil and plant-associated and newly described type strains.</title>
        <authorList>
            <person name="Whitman W.B."/>
            <person name="Woyke T."/>
            <person name="Klenk H.P."/>
            <person name="Zhou Y."/>
            <person name="Lilburn T.G."/>
            <person name="Beck B.J."/>
            <person name="De Vos P."/>
            <person name="Vandamme P."/>
            <person name="Eisen J.A."/>
            <person name="Garrity G."/>
            <person name="Hugenholtz P."/>
            <person name="Kyrpides N.C."/>
        </authorList>
    </citation>
    <scope>NUCLEOTIDE SEQUENCE [LARGE SCALE GENOMIC DNA]</scope>
    <source>
        <strain evidence="3 4">VKM Ac-2572</strain>
    </source>
</reference>
<dbReference type="AlphaFoldDB" id="A0A4R2H3S6"/>
<proteinExistence type="predicted"/>
<evidence type="ECO:0000313" key="3">
    <source>
        <dbReference type="EMBL" id="TCO19806.1"/>
    </source>
</evidence>
<dbReference type="GO" id="GO:0005524">
    <property type="term" value="F:ATP binding"/>
    <property type="evidence" value="ECO:0007669"/>
    <property type="project" value="InterPro"/>
</dbReference>
<dbReference type="InterPro" id="IPR027417">
    <property type="entry name" value="P-loop_NTPase"/>
</dbReference>
<gene>
    <name evidence="3" type="ORF">EV652_113205</name>
</gene>
<dbReference type="Pfam" id="PF00005">
    <property type="entry name" value="ABC_tran"/>
    <property type="match status" value="1"/>
</dbReference>
<evidence type="ECO:0000259" key="2">
    <source>
        <dbReference type="Pfam" id="PF00005"/>
    </source>
</evidence>
<dbReference type="Proteomes" id="UP000294508">
    <property type="component" value="Unassembled WGS sequence"/>
</dbReference>
<dbReference type="PANTHER" id="PTHR42855">
    <property type="entry name" value="ABC TRANSPORTER ATP-BINDING SUBUNIT"/>
    <property type="match status" value="1"/>
</dbReference>
<feature type="domain" description="ABC transporter" evidence="2">
    <location>
        <begin position="27"/>
        <end position="95"/>
    </location>
</feature>
<accession>A0A4R2H3S6</accession>
<organism evidence="3 4">
    <name type="scientific">Kribbella steppae</name>
    <dbReference type="NCBI Taxonomy" id="2512223"/>
    <lineage>
        <taxon>Bacteria</taxon>
        <taxon>Bacillati</taxon>
        <taxon>Actinomycetota</taxon>
        <taxon>Actinomycetes</taxon>
        <taxon>Propionibacteriales</taxon>
        <taxon>Kribbellaceae</taxon>
        <taxon>Kribbella</taxon>
    </lineage>
</organism>
<dbReference type="GO" id="GO:0016887">
    <property type="term" value="F:ATP hydrolysis activity"/>
    <property type="evidence" value="ECO:0007669"/>
    <property type="project" value="InterPro"/>
</dbReference>
<name>A0A4R2H3S6_9ACTN</name>
<dbReference type="InterPro" id="IPR051309">
    <property type="entry name" value="ABCF_ATPase"/>
</dbReference>
<dbReference type="RefSeq" id="WP_242002150.1">
    <property type="nucleotide sequence ID" value="NZ_SLWN01000013.1"/>
</dbReference>
<comment type="caution">
    <text evidence="3">The sequence shown here is derived from an EMBL/GenBank/DDBJ whole genome shotgun (WGS) entry which is preliminary data.</text>
</comment>
<sequence>MADLRLDGRALLDRSGSRPDLGTRRVLDEVSLTASPGQRIGPIGENGVGKSTLLRLLAGTDEPDGGSVVQPAEPGFLEQELPFKPEQTAADVLDDALREARDDLAALDLLTTALAEPRLELEV</sequence>
<protein>
    <submittedName>
        <fullName evidence="3">ABC transporter family protein</fullName>
    </submittedName>
</protein>